<evidence type="ECO:0000256" key="2">
    <source>
        <dbReference type="ARBA" id="ARBA00022692"/>
    </source>
</evidence>
<evidence type="ECO:0000259" key="6">
    <source>
        <dbReference type="PROSITE" id="PS50928"/>
    </source>
</evidence>
<dbReference type="PROSITE" id="PS50928">
    <property type="entry name" value="ABC_TM1"/>
    <property type="match status" value="1"/>
</dbReference>
<dbReference type="SUPFAM" id="SSF161098">
    <property type="entry name" value="MetI-like"/>
    <property type="match status" value="1"/>
</dbReference>
<comment type="similarity">
    <text evidence="5">Belongs to the binding-protein-dependent transport system permease family.</text>
</comment>
<protein>
    <submittedName>
        <fullName evidence="7">Protein lplB</fullName>
    </submittedName>
</protein>
<dbReference type="GO" id="GO:0055085">
    <property type="term" value="P:transmembrane transport"/>
    <property type="evidence" value="ECO:0007669"/>
    <property type="project" value="InterPro"/>
</dbReference>
<dbReference type="RefSeq" id="WP_105367890.1">
    <property type="nucleotide sequence ID" value="NZ_JAAYER010000117.1"/>
</dbReference>
<keyword evidence="5" id="KW-0813">Transport</keyword>
<dbReference type="PANTHER" id="PTHR43496:SF1">
    <property type="entry name" value="POLYGALACTURONAN_RHAMNOGALACTURONAN TRANSPORT SYSTEM PERMEASE PROTEIN YTEP"/>
    <property type="match status" value="1"/>
</dbReference>
<accession>A0A2S8R9Q4</accession>
<feature type="transmembrane region" description="Helical" evidence="5">
    <location>
        <begin position="135"/>
        <end position="156"/>
    </location>
</feature>
<keyword evidence="4 5" id="KW-0472">Membrane</keyword>
<keyword evidence="3 5" id="KW-1133">Transmembrane helix</keyword>
<feature type="transmembrane region" description="Helical" evidence="5">
    <location>
        <begin position="34"/>
        <end position="57"/>
    </location>
</feature>
<comment type="caution">
    <text evidence="7">The sequence shown here is derived from an EMBL/GenBank/DDBJ whole genome shotgun (WGS) entry which is preliminary data.</text>
</comment>
<evidence type="ECO:0000313" key="8">
    <source>
        <dbReference type="Proteomes" id="UP000239720"/>
    </source>
</evidence>
<dbReference type="AlphaFoldDB" id="A0A2S8R9Q4"/>
<organism evidence="7 8">
    <name type="scientific">Acetivibrio saccincola</name>
    <dbReference type="NCBI Taxonomy" id="1677857"/>
    <lineage>
        <taxon>Bacteria</taxon>
        <taxon>Bacillati</taxon>
        <taxon>Bacillota</taxon>
        <taxon>Clostridia</taxon>
        <taxon>Eubacteriales</taxon>
        <taxon>Oscillospiraceae</taxon>
        <taxon>Acetivibrio</taxon>
    </lineage>
</organism>
<proteinExistence type="inferred from homology"/>
<dbReference type="InterPro" id="IPR035906">
    <property type="entry name" value="MetI-like_sf"/>
</dbReference>
<evidence type="ECO:0000256" key="4">
    <source>
        <dbReference type="ARBA" id="ARBA00023136"/>
    </source>
</evidence>
<feature type="transmembrane region" description="Helical" evidence="5">
    <location>
        <begin position="232"/>
        <end position="254"/>
    </location>
</feature>
<comment type="subcellular location">
    <subcellularLocation>
        <location evidence="5">Cell membrane</location>
        <topology evidence="5">Multi-pass membrane protein</topology>
    </subcellularLocation>
    <subcellularLocation>
        <location evidence="1">Membrane</location>
        <topology evidence="1">Multi-pass membrane protein</topology>
    </subcellularLocation>
</comment>
<dbReference type="Proteomes" id="UP000239720">
    <property type="component" value="Unassembled WGS sequence"/>
</dbReference>
<reference evidence="7 8" key="1">
    <citation type="journal article" date="2018" name="Syst. Appl. Microbiol.">
        <title>Characterization and high-quality draft genome sequence of Herbivorax saccincola A7, an anaerobic, alkaliphilic, thermophilic, cellulolytic, and xylanolytic bacterium.</title>
        <authorList>
            <person name="Aikawa S."/>
            <person name="Baramee S."/>
            <person name="Sermsathanaswadi J."/>
            <person name="Thianheng P."/>
            <person name="Tachaapaikoon C."/>
            <person name="Shikata A."/>
            <person name="Waeonukul R."/>
            <person name="Pason P."/>
            <person name="Ratanakhanokchai K."/>
            <person name="Kosugi A."/>
        </authorList>
    </citation>
    <scope>NUCLEOTIDE SEQUENCE [LARGE SCALE GENOMIC DNA]</scope>
    <source>
        <strain evidence="7 8">A7</strain>
    </source>
</reference>
<sequence length="329" mass="37029">MQDSSLSTGISDTMVVKKSARRKKWEKIKSQRQLMLMSVPLLIYIIIFHYIPLYGWLMAFQRYRPSPTATIFNQEWVGLEQFKFLFKGANFGRVLRNTVAMSLINLVLSFVTAIALALLLNEIKNLFVKKVVQTISYLPYFLSWVIAATMVSQALLNNGIVNEILLALRIIDQPKLWLAEGKHFWTIFGVANVWKNVGFNAIVYLGAMAAIDPHLYEAAEIDGAGRFKKMRYITLPGIKSTFMVLLIMNVAHLLSAGTGGSGFEFQLLLQRPGNIAWSETIDVFAIRYGIRQSNFSLATAAGMFKTVVSIFLVFSVNAIAKKLGEERLI</sequence>
<dbReference type="EMBL" id="NEMB01000003">
    <property type="protein sequence ID" value="PQQ66519.1"/>
    <property type="molecule type" value="Genomic_DNA"/>
</dbReference>
<feature type="transmembrane region" description="Helical" evidence="5">
    <location>
        <begin position="184"/>
        <end position="211"/>
    </location>
</feature>
<name>A0A2S8R9Q4_9FIRM</name>
<evidence type="ECO:0000256" key="1">
    <source>
        <dbReference type="ARBA" id="ARBA00004141"/>
    </source>
</evidence>
<feature type="transmembrane region" description="Helical" evidence="5">
    <location>
        <begin position="99"/>
        <end position="123"/>
    </location>
</feature>
<evidence type="ECO:0000313" key="7">
    <source>
        <dbReference type="EMBL" id="PQQ66519.1"/>
    </source>
</evidence>
<feature type="domain" description="ABC transmembrane type-1" evidence="6">
    <location>
        <begin position="95"/>
        <end position="316"/>
    </location>
</feature>
<keyword evidence="2 5" id="KW-0812">Transmembrane</keyword>
<evidence type="ECO:0000256" key="5">
    <source>
        <dbReference type="RuleBase" id="RU363032"/>
    </source>
</evidence>
<dbReference type="Pfam" id="PF00528">
    <property type="entry name" value="BPD_transp_1"/>
    <property type="match status" value="1"/>
</dbReference>
<gene>
    <name evidence="7" type="ORF">B9R14_06975</name>
</gene>
<evidence type="ECO:0000256" key="3">
    <source>
        <dbReference type="ARBA" id="ARBA00022989"/>
    </source>
</evidence>
<dbReference type="GO" id="GO:0005886">
    <property type="term" value="C:plasma membrane"/>
    <property type="evidence" value="ECO:0007669"/>
    <property type="project" value="UniProtKB-SubCell"/>
</dbReference>
<dbReference type="Gene3D" id="1.10.3720.10">
    <property type="entry name" value="MetI-like"/>
    <property type="match status" value="1"/>
</dbReference>
<dbReference type="CDD" id="cd06261">
    <property type="entry name" value="TM_PBP2"/>
    <property type="match status" value="1"/>
</dbReference>
<dbReference type="PANTHER" id="PTHR43496">
    <property type="entry name" value="PROTEIN LPLB"/>
    <property type="match status" value="1"/>
</dbReference>
<dbReference type="InterPro" id="IPR000515">
    <property type="entry name" value="MetI-like"/>
</dbReference>
<dbReference type="OrthoDB" id="384651at2"/>
<feature type="transmembrane region" description="Helical" evidence="5">
    <location>
        <begin position="297"/>
        <end position="320"/>
    </location>
</feature>